<dbReference type="EMBL" id="JADDIV010000003">
    <property type="protein sequence ID" value="MBE7368289.1"/>
    <property type="molecule type" value="Genomic_DNA"/>
</dbReference>
<organism evidence="3 4">
    <name type="scientific">Ramlibacter pallidus</name>
    <dbReference type="NCBI Taxonomy" id="2780087"/>
    <lineage>
        <taxon>Bacteria</taxon>
        <taxon>Pseudomonadati</taxon>
        <taxon>Pseudomonadota</taxon>
        <taxon>Betaproteobacteria</taxon>
        <taxon>Burkholderiales</taxon>
        <taxon>Comamonadaceae</taxon>
        <taxon>Ramlibacter</taxon>
    </lineage>
</organism>
<dbReference type="SUPFAM" id="SSF54285">
    <property type="entry name" value="MoaD/ThiS"/>
    <property type="match status" value="1"/>
</dbReference>
<dbReference type="InterPro" id="IPR016155">
    <property type="entry name" value="Mopterin_synth/thiamin_S_b"/>
</dbReference>
<protein>
    <recommendedName>
        <fullName evidence="2">UPF0125 protein IM787_12085</fullName>
    </recommendedName>
</protein>
<dbReference type="HAMAP" id="MF_00460">
    <property type="entry name" value="UPF0125_RnfH"/>
    <property type="match status" value="1"/>
</dbReference>
<evidence type="ECO:0000313" key="3">
    <source>
        <dbReference type="EMBL" id="MBE7368289.1"/>
    </source>
</evidence>
<dbReference type="PANTHER" id="PTHR37483:SF1">
    <property type="entry name" value="UPF0125 PROTEIN RATB"/>
    <property type="match status" value="1"/>
</dbReference>
<keyword evidence="4" id="KW-1185">Reference proteome</keyword>
<dbReference type="InterPro" id="IPR005346">
    <property type="entry name" value="RnfH"/>
</dbReference>
<comment type="caution">
    <text evidence="3">The sequence shown here is derived from an EMBL/GenBank/DDBJ whole genome shotgun (WGS) entry which is preliminary data.</text>
</comment>
<gene>
    <name evidence="3" type="ORF">IM787_12085</name>
</gene>
<comment type="similarity">
    <text evidence="1 2">Belongs to the UPF0125 (RnfH) family.</text>
</comment>
<proteinExistence type="inferred from homology"/>
<dbReference type="Pfam" id="PF03658">
    <property type="entry name" value="Ub-RnfH"/>
    <property type="match status" value="1"/>
</dbReference>
<dbReference type="InterPro" id="IPR037021">
    <property type="entry name" value="RnfH_sf"/>
</dbReference>
<accession>A0ABR9S436</accession>
<sequence length="110" mass="12173">MPRVTVLYSPAPREVLEWTLQLAEGASVRDAVLASGWPQVCAGQDVSGLELGVWGRRCALDQAVRDGDRVEVYRPLLVDPKVARRERFRKQGTRAAGLFAKRRPGAKPGY</sequence>
<evidence type="ECO:0000256" key="2">
    <source>
        <dbReference type="HAMAP-Rule" id="MF_00460"/>
    </source>
</evidence>
<evidence type="ECO:0000313" key="4">
    <source>
        <dbReference type="Proteomes" id="UP000806285"/>
    </source>
</evidence>
<name>A0ABR9S436_9BURK</name>
<dbReference type="Gene3D" id="3.10.20.280">
    <property type="entry name" value="RnfH-like"/>
    <property type="match status" value="1"/>
</dbReference>
<dbReference type="PANTHER" id="PTHR37483">
    <property type="entry name" value="UPF0125 PROTEIN RATB"/>
    <property type="match status" value="1"/>
</dbReference>
<dbReference type="RefSeq" id="WP_193676887.1">
    <property type="nucleotide sequence ID" value="NZ_JADDIV010000003.1"/>
</dbReference>
<dbReference type="Proteomes" id="UP000806285">
    <property type="component" value="Unassembled WGS sequence"/>
</dbReference>
<evidence type="ECO:0000256" key="1">
    <source>
        <dbReference type="ARBA" id="ARBA00010645"/>
    </source>
</evidence>
<reference evidence="3 4" key="1">
    <citation type="submission" date="2020-10" db="EMBL/GenBank/DDBJ databases">
        <title>Ramlibacter sp. HM2 16S ribosomal RNA gene Genome sequencing and assembly.</title>
        <authorList>
            <person name="Kang M."/>
        </authorList>
    </citation>
    <scope>NUCLEOTIDE SEQUENCE [LARGE SCALE GENOMIC DNA]</scope>
    <source>
        <strain evidence="3 4">HM2</strain>
    </source>
</reference>